<evidence type="ECO:0000256" key="7">
    <source>
        <dbReference type="ARBA" id="ARBA00022533"/>
    </source>
</evidence>
<dbReference type="GO" id="GO:0030388">
    <property type="term" value="P:fructose 1,6-bisphosphate metabolic process"/>
    <property type="evidence" value="ECO:0007669"/>
    <property type="project" value="TreeGrafter"/>
</dbReference>
<dbReference type="Proteomes" id="UP000559117">
    <property type="component" value="Unassembled WGS sequence"/>
</dbReference>
<dbReference type="SUPFAM" id="SSF53784">
    <property type="entry name" value="Phosphofructokinase"/>
    <property type="match status" value="1"/>
</dbReference>
<dbReference type="GO" id="GO:0061621">
    <property type="term" value="P:canonical glycolysis"/>
    <property type="evidence" value="ECO:0007669"/>
    <property type="project" value="TreeGrafter"/>
</dbReference>
<dbReference type="InterPro" id="IPR022953">
    <property type="entry name" value="ATP_PFK"/>
</dbReference>
<dbReference type="EMBL" id="JACHFH010000028">
    <property type="protein sequence ID" value="MBB5336923.1"/>
    <property type="molecule type" value="Genomic_DNA"/>
</dbReference>
<evidence type="ECO:0000256" key="6">
    <source>
        <dbReference type="ARBA" id="ARBA00022490"/>
    </source>
</evidence>
<comment type="cofactor">
    <cofactor evidence="1">
        <name>Mg(2+)</name>
        <dbReference type="ChEBI" id="CHEBI:18420"/>
    </cofactor>
</comment>
<keyword evidence="13" id="KW-0460">Magnesium</keyword>
<dbReference type="Gene3D" id="3.40.50.450">
    <property type="match status" value="1"/>
</dbReference>
<comment type="function">
    <text evidence="2">Catalyzes the phosphorylation of D-fructose 6-phosphate to fructose 1,6-bisphosphate by ATP, the first committing step of glycolysis.</text>
</comment>
<evidence type="ECO:0000256" key="11">
    <source>
        <dbReference type="ARBA" id="ARBA00022777"/>
    </source>
</evidence>
<dbReference type="FunFam" id="3.40.50.460:FF:000002">
    <property type="entry name" value="ATP-dependent 6-phosphofructokinase"/>
    <property type="match status" value="1"/>
</dbReference>
<evidence type="ECO:0000256" key="2">
    <source>
        <dbReference type="ARBA" id="ARBA00002659"/>
    </source>
</evidence>
<dbReference type="GO" id="GO:0046872">
    <property type="term" value="F:metal ion binding"/>
    <property type="evidence" value="ECO:0007669"/>
    <property type="project" value="UniProtKB-KW"/>
</dbReference>
<keyword evidence="8 19" id="KW-0808">Transferase</keyword>
<dbReference type="GO" id="GO:0016208">
    <property type="term" value="F:AMP binding"/>
    <property type="evidence" value="ECO:0007669"/>
    <property type="project" value="TreeGrafter"/>
</dbReference>
<keyword evidence="7" id="KW-0021">Allosteric enzyme</keyword>
<dbReference type="AlphaFoldDB" id="A0A840UVJ8"/>
<evidence type="ECO:0000313" key="19">
    <source>
        <dbReference type="EMBL" id="MBB5336923.1"/>
    </source>
</evidence>
<comment type="catalytic activity">
    <reaction evidence="17">
        <text>beta-D-fructose 6-phosphate + ATP = beta-D-fructose 1,6-bisphosphate + ADP + H(+)</text>
        <dbReference type="Rhea" id="RHEA:16109"/>
        <dbReference type="ChEBI" id="CHEBI:15378"/>
        <dbReference type="ChEBI" id="CHEBI:30616"/>
        <dbReference type="ChEBI" id="CHEBI:32966"/>
        <dbReference type="ChEBI" id="CHEBI:57634"/>
        <dbReference type="ChEBI" id="CHEBI:456216"/>
        <dbReference type="EC" id="2.7.1.11"/>
    </reaction>
</comment>
<organism evidence="19 20">
    <name type="scientific">Pectinatus brassicae</name>
    <dbReference type="NCBI Taxonomy" id="862415"/>
    <lineage>
        <taxon>Bacteria</taxon>
        <taxon>Bacillati</taxon>
        <taxon>Bacillota</taxon>
        <taxon>Negativicutes</taxon>
        <taxon>Selenomonadales</taxon>
        <taxon>Selenomonadaceae</taxon>
        <taxon>Pectinatus</taxon>
    </lineage>
</organism>
<evidence type="ECO:0000256" key="17">
    <source>
        <dbReference type="ARBA" id="ARBA00048070"/>
    </source>
</evidence>
<dbReference type="InterPro" id="IPR000023">
    <property type="entry name" value="Phosphofructokinase_dom"/>
</dbReference>
<dbReference type="PANTHER" id="PTHR13697">
    <property type="entry name" value="PHOSPHOFRUCTOKINASE"/>
    <property type="match status" value="1"/>
</dbReference>
<evidence type="ECO:0000256" key="3">
    <source>
        <dbReference type="ARBA" id="ARBA00004496"/>
    </source>
</evidence>
<reference evidence="19 20" key="1">
    <citation type="submission" date="2020-08" db="EMBL/GenBank/DDBJ databases">
        <title>Genomic Encyclopedia of Type Strains, Phase IV (KMG-IV): sequencing the most valuable type-strain genomes for metagenomic binning, comparative biology and taxonomic classification.</title>
        <authorList>
            <person name="Goeker M."/>
        </authorList>
    </citation>
    <scope>NUCLEOTIDE SEQUENCE [LARGE SCALE GENOMIC DNA]</scope>
    <source>
        <strain evidence="19 20">DSM 24661</strain>
    </source>
</reference>
<dbReference type="PRINTS" id="PR00476">
    <property type="entry name" value="PHFRCTKINASE"/>
</dbReference>
<gene>
    <name evidence="19" type="ORF">HNR32_002078</name>
</gene>
<evidence type="ECO:0000256" key="4">
    <source>
        <dbReference type="ARBA" id="ARBA00004679"/>
    </source>
</evidence>
<evidence type="ECO:0000256" key="8">
    <source>
        <dbReference type="ARBA" id="ARBA00022679"/>
    </source>
</evidence>
<keyword evidence="6" id="KW-0963">Cytoplasm</keyword>
<keyword evidence="9" id="KW-0479">Metal-binding</keyword>
<evidence type="ECO:0000256" key="1">
    <source>
        <dbReference type="ARBA" id="ARBA00001946"/>
    </source>
</evidence>
<dbReference type="PIRSF" id="PIRSF000532">
    <property type="entry name" value="ATP_PFK_prok"/>
    <property type="match status" value="1"/>
</dbReference>
<evidence type="ECO:0000256" key="5">
    <source>
        <dbReference type="ARBA" id="ARBA00012055"/>
    </source>
</evidence>
<dbReference type="GO" id="GO:0005524">
    <property type="term" value="F:ATP binding"/>
    <property type="evidence" value="ECO:0007669"/>
    <property type="project" value="UniProtKB-KW"/>
</dbReference>
<accession>A0A840UVJ8</accession>
<dbReference type="Gene3D" id="3.40.50.460">
    <property type="entry name" value="Phosphofructokinase domain"/>
    <property type="match status" value="1"/>
</dbReference>
<comment type="caution">
    <text evidence="19">The sequence shown here is derived from an EMBL/GenBank/DDBJ whole genome shotgun (WGS) entry which is preliminary data.</text>
</comment>
<dbReference type="InterPro" id="IPR035966">
    <property type="entry name" value="PKF_sf"/>
</dbReference>
<dbReference type="RefSeq" id="WP_183862305.1">
    <property type="nucleotide sequence ID" value="NZ_JACHFH010000028.1"/>
</dbReference>
<dbReference type="GO" id="GO:0070095">
    <property type="term" value="F:fructose-6-phosphate binding"/>
    <property type="evidence" value="ECO:0007669"/>
    <property type="project" value="TreeGrafter"/>
</dbReference>
<feature type="domain" description="Phosphofructokinase" evidence="18">
    <location>
        <begin position="4"/>
        <end position="275"/>
    </location>
</feature>
<dbReference type="PANTHER" id="PTHR13697:SF4">
    <property type="entry name" value="ATP-DEPENDENT 6-PHOSPHOFRUCTOKINASE"/>
    <property type="match status" value="1"/>
</dbReference>
<protein>
    <recommendedName>
        <fullName evidence="5">6-phosphofructokinase</fullName>
        <ecNumber evidence="5">2.7.1.11</ecNumber>
    </recommendedName>
    <alternativeName>
        <fullName evidence="15">6-phosphofructokinase isozyme I</fullName>
    </alternativeName>
</protein>
<evidence type="ECO:0000259" key="18">
    <source>
        <dbReference type="Pfam" id="PF00365"/>
    </source>
</evidence>
<keyword evidence="14" id="KW-0324">Glycolysis</keyword>
<dbReference type="GO" id="GO:0003872">
    <property type="term" value="F:6-phosphofructokinase activity"/>
    <property type="evidence" value="ECO:0007669"/>
    <property type="project" value="UniProtKB-EC"/>
</dbReference>
<dbReference type="GO" id="GO:0048029">
    <property type="term" value="F:monosaccharide binding"/>
    <property type="evidence" value="ECO:0007669"/>
    <property type="project" value="TreeGrafter"/>
</dbReference>
<dbReference type="NCBIfam" id="NF002872">
    <property type="entry name" value="PRK03202.1"/>
    <property type="match status" value="1"/>
</dbReference>
<name>A0A840UVJ8_9FIRM</name>
<comment type="similarity">
    <text evidence="16">Belongs to the phosphofructokinase type A (PFKA) family.</text>
</comment>
<dbReference type="InterPro" id="IPR012003">
    <property type="entry name" value="ATP_PFK_prok-type"/>
</dbReference>
<keyword evidence="12" id="KW-0067">ATP-binding</keyword>
<comment type="pathway">
    <text evidence="4">Carbohydrate degradation; glycolysis; D-glyceraldehyde 3-phosphate and glycerone phosphate from D-glucose: step 3/4.</text>
</comment>
<evidence type="ECO:0000256" key="16">
    <source>
        <dbReference type="ARBA" id="ARBA00038478"/>
    </source>
</evidence>
<dbReference type="GO" id="GO:0042802">
    <property type="term" value="F:identical protein binding"/>
    <property type="evidence" value="ECO:0007669"/>
    <property type="project" value="TreeGrafter"/>
</dbReference>
<proteinExistence type="inferred from homology"/>
<dbReference type="EC" id="2.7.1.11" evidence="5"/>
<evidence type="ECO:0000313" key="20">
    <source>
        <dbReference type="Proteomes" id="UP000559117"/>
    </source>
</evidence>
<comment type="subcellular location">
    <subcellularLocation>
        <location evidence="3">Cytoplasm</location>
    </subcellularLocation>
</comment>
<keyword evidence="11 19" id="KW-0418">Kinase</keyword>
<dbReference type="UniPathway" id="UPA00109">
    <property type="reaction ID" value="UER00182"/>
</dbReference>
<evidence type="ECO:0000256" key="13">
    <source>
        <dbReference type="ARBA" id="ARBA00022842"/>
    </source>
</evidence>
<evidence type="ECO:0000256" key="9">
    <source>
        <dbReference type="ARBA" id="ARBA00022723"/>
    </source>
</evidence>
<evidence type="ECO:0000256" key="12">
    <source>
        <dbReference type="ARBA" id="ARBA00022840"/>
    </source>
</evidence>
<evidence type="ECO:0000256" key="10">
    <source>
        <dbReference type="ARBA" id="ARBA00022741"/>
    </source>
</evidence>
<dbReference type="Pfam" id="PF00365">
    <property type="entry name" value="PFK"/>
    <property type="match status" value="1"/>
</dbReference>
<evidence type="ECO:0000256" key="15">
    <source>
        <dbReference type="ARBA" id="ARBA00030818"/>
    </source>
</evidence>
<sequence length="321" mass="34707">MIKNIAVLTSGTDNPGMNAAIRAVTRTALFEKAKVWGVQDGFYGLISDKITLLDSIAVSDKIQRGGTFLGTSFCPEFETMQGRKKAFENIKKHSIDGMVVIGGDGTMKGAKLFSDEYDFPIVGIPATIENDIWGTDYTVGCDTAANTIVQALNKLRDTASSHRRVIVVEVAGRRYGWLPLAAGIAGGAEYVLIPEVKTDLKKLVENLKKRHAAAKTYSLIVVADGCSDISTIGKTIAEETKLDTRISVLDLILHGGAPTVNDRVRASQLGEKAALALLSGLYNIVFGYNKNDIVTINLNDAVNNKKTVDEEYIRIAQILAQ</sequence>
<keyword evidence="10" id="KW-0547">Nucleotide-binding</keyword>
<dbReference type="GO" id="GO:0006002">
    <property type="term" value="P:fructose 6-phosphate metabolic process"/>
    <property type="evidence" value="ECO:0007669"/>
    <property type="project" value="InterPro"/>
</dbReference>
<keyword evidence="20" id="KW-1185">Reference proteome</keyword>
<dbReference type="GO" id="GO:0005945">
    <property type="term" value="C:6-phosphofructokinase complex"/>
    <property type="evidence" value="ECO:0007669"/>
    <property type="project" value="TreeGrafter"/>
</dbReference>
<dbReference type="FunFam" id="3.40.50.450:FF:000001">
    <property type="entry name" value="ATP-dependent 6-phosphofructokinase"/>
    <property type="match status" value="1"/>
</dbReference>
<evidence type="ECO:0000256" key="14">
    <source>
        <dbReference type="ARBA" id="ARBA00023152"/>
    </source>
</evidence>